<keyword evidence="3 4" id="KW-0448">Lipopolysaccharide biosynthesis</keyword>
<dbReference type="CDD" id="cd02517">
    <property type="entry name" value="CMP-KDO-Synthetase"/>
    <property type="match status" value="1"/>
</dbReference>
<dbReference type="Proteomes" id="UP001575181">
    <property type="component" value="Unassembled WGS sequence"/>
</dbReference>
<keyword evidence="1 4" id="KW-0808">Transferase</keyword>
<dbReference type="InterPro" id="IPR003329">
    <property type="entry name" value="Cytidylyl_trans"/>
</dbReference>
<keyword evidence="2 4" id="KW-0548">Nucleotidyltransferase</keyword>
<dbReference type="EC" id="2.7.7.38" evidence="4"/>
<dbReference type="NCBIfam" id="NF003952">
    <property type="entry name" value="PRK05450.1-5"/>
    <property type="match status" value="1"/>
</dbReference>
<dbReference type="Gene3D" id="3.90.550.10">
    <property type="entry name" value="Spore Coat Polysaccharide Biosynthesis Protein SpsA, Chain A"/>
    <property type="match status" value="1"/>
</dbReference>
<dbReference type="GO" id="GO:0008690">
    <property type="term" value="F:3-deoxy-manno-octulosonate cytidylyltransferase activity"/>
    <property type="evidence" value="ECO:0007669"/>
    <property type="project" value="UniProtKB-EC"/>
</dbReference>
<feature type="region of interest" description="Disordered" evidence="5">
    <location>
        <begin position="242"/>
        <end position="266"/>
    </location>
</feature>
<dbReference type="PANTHER" id="PTHR42866">
    <property type="entry name" value="3-DEOXY-MANNO-OCTULOSONATE CYTIDYLYLTRANSFERASE"/>
    <property type="match status" value="1"/>
</dbReference>
<keyword evidence="4" id="KW-0963">Cytoplasm</keyword>
<name>A0ABV4TZE4_9GAMM</name>
<dbReference type="NCBIfam" id="TIGR00466">
    <property type="entry name" value="kdsB"/>
    <property type="match status" value="1"/>
</dbReference>
<comment type="caution">
    <text evidence="6">The sequence shown here is derived from an EMBL/GenBank/DDBJ whole genome shotgun (WGS) entry which is preliminary data.</text>
</comment>
<dbReference type="Pfam" id="PF02348">
    <property type="entry name" value="CTP_transf_3"/>
    <property type="match status" value="1"/>
</dbReference>
<feature type="compositionally biased region" description="Basic and acidic residues" evidence="5">
    <location>
        <begin position="252"/>
        <end position="266"/>
    </location>
</feature>
<evidence type="ECO:0000256" key="4">
    <source>
        <dbReference type="HAMAP-Rule" id="MF_00057"/>
    </source>
</evidence>
<dbReference type="InterPro" id="IPR029044">
    <property type="entry name" value="Nucleotide-diphossugar_trans"/>
</dbReference>
<proteinExistence type="inferred from homology"/>
<accession>A0ABV4TZE4</accession>
<dbReference type="NCBIfam" id="NF003950">
    <property type="entry name" value="PRK05450.1-3"/>
    <property type="match status" value="1"/>
</dbReference>
<reference evidence="6 7" key="1">
    <citation type="submission" date="2024-08" db="EMBL/GenBank/DDBJ databases">
        <title>Whole-genome sequencing of halo(alkali)philic microorganisms from hypersaline lakes.</title>
        <authorList>
            <person name="Sorokin D.Y."/>
            <person name="Merkel A.Y."/>
            <person name="Messina E."/>
            <person name="Yakimov M."/>
        </authorList>
    </citation>
    <scope>NUCLEOTIDE SEQUENCE [LARGE SCALE GENOMIC DNA]</scope>
    <source>
        <strain evidence="6 7">Cl-TMA</strain>
    </source>
</reference>
<dbReference type="EMBL" id="JBGUAW010000008">
    <property type="protein sequence ID" value="MFA9461541.1"/>
    <property type="molecule type" value="Genomic_DNA"/>
</dbReference>
<protein>
    <recommendedName>
        <fullName evidence="4">3-deoxy-manno-octulosonate cytidylyltransferase</fullName>
        <ecNumber evidence="4">2.7.7.38</ecNumber>
    </recommendedName>
    <alternativeName>
        <fullName evidence="4">CMP-2-keto-3-deoxyoctulosonic acid synthase</fullName>
        <shortName evidence="4">CKS</shortName>
        <shortName evidence="4">CMP-KDO synthase</shortName>
    </alternativeName>
</protein>
<evidence type="ECO:0000256" key="3">
    <source>
        <dbReference type="ARBA" id="ARBA00022985"/>
    </source>
</evidence>
<comment type="pathway">
    <text evidence="4">Nucleotide-sugar biosynthesis; CMP-3-deoxy-D-manno-octulosonate biosynthesis; CMP-3-deoxy-D-manno-octulosonate from 3-deoxy-D-manno-octulosonate and CTP: step 1/1.</text>
</comment>
<dbReference type="HAMAP" id="MF_00057">
    <property type="entry name" value="KdsB"/>
    <property type="match status" value="1"/>
</dbReference>
<evidence type="ECO:0000256" key="2">
    <source>
        <dbReference type="ARBA" id="ARBA00022695"/>
    </source>
</evidence>
<organism evidence="6 7">
    <name type="scientific">Thiohalorhabdus methylotrophus</name>
    <dbReference type="NCBI Taxonomy" id="3242694"/>
    <lineage>
        <taxon>Bacteria</taxon>
        <taxon>Pseudomonadati</taxon>
        <taxon>Pseudomonadota</taxon>
        <taxon>Gammaproteobacteria</taxon>
        <taxon>Thiohalorhabdales</taxon>
        <taxon>Thiohalorhabdaceae</taxon>
        <taxon>Thiohalorhabdus</taxon>
    </lineage>
</organism>
<evidence type="ECO:0000313" key="6">
    <source>
        <dbReference type="EMBL" id="MFA9461541.1"/>
    </source>
</evidence>
<evidence type="ECO:0000313" key="7">
    <source>
        <dbReference type="Proteomes" id="UP001575181"/>
    </source>
</evidence>
<dbReference type="InterPro" id="IPR004528">
    <property type="entry name" value="KdsB"/>
</dbReference>
<keyword evidence="7" id="KW-1185">Reference proteome</keyword>
<comment type="function">
    <text evidence="4">Activates KDO (a required 8-carbon sugar) for incorporation into bacterial lipopolysaccharide in Gram-negative bacteria.</text>
</comment>
<dbReference type="RefSeq" id="WP_373656330.1">
    <property type="nucleotide sequence ID" value="NZ_JBGUAW010000008.1"/>
</dbReference>
<sequence>MTDFSVLIPARYQASRLPGKPLREIGGVPLVCRVMERAKASGARRVVVATDDERIGAAVREWGCEAVLTSPECASGTDRLAEAVAALDLPEREPVVNVQGDEPFMPSELIREVAEALDAEPAREMATAAHPLREWRRVLDPNCVKVVTDRQGDALYFSRAPVPWPRDLLGGEWPGPEGPDLREPPRGFWLHIGIYAYRAGFLRAYPEWTPTPLERLESLEQLRALENGVRLRVIECTRPPGLGVDTPEDLAEAERRLTRTDSDALQ</sequence>
<dbReference type="PANTHER" id="PTHR42866:SF2">
    <property type="entry name" value="3-DEOXY-MANNO-OCTULOSONATE CYTIDYLYLTRANSFERASE, MITOCHONDRIAL"/>
    <property type="match status" value="1"/>
</dbReference>
<comment type="similarity">
    <text evidence="4">Belongs to the KdsB family.</text>
</comment>
<gene>
    <name evidence="4 6" type="primary">kdsB</name>
    <name evidence="6" type="ORF">ACERLL_11960</name>
</gene>
<evidence type="ECO:0000256" key="5">
    <source>
        <dbReference type="SAM" id="MobiDB-lite"/>
    </source>
</evidence>
<dbReference type="SUPFAM" id="SSF53448">
    <property type="entry name" value="Nucleotide-diphospho-sugar transferases"/>
    <property type="match status" value="1"/>
</dbReference>
<evidence type="ECO:0000256" key="1">
    <source>
        <dbReference type="ARBA" id="ARBA00022679"/>
    </source>
</evidence>
<comment type="subcellular location">
    <subcellularLocation>
        <location evidence="4">Cytoplasm</location>
    </subcellularLocation>
</comment>
<comment type="catalytic activity">
    <reaction evidence="4">
        <text>3-deoxy-alpha-D-manno-oct-2-ulosonate + CTP = CMP-3-deoxy-beta-D-manno-octulosonate + diphosphate</text>
        <dbReference type="Rhea" id="RHEA:23448"/>
        <dbReference type="ChEBI" id="CHEBI:33019"/>
        <dbReference type="ChEBI" id="CHEBI:37563"/>
        <dbReference type="ChEBI" id="CHEBI:85986"/>
        <dbReference type="ChEBI" id="CHEBI:85987"/>
        <dbReference type="EC" id="2.7.7.38"/>
    </reaction>
</comment>